<name>A0A481YSZ8_9VIRU</name>
<accession>A0A481YSZ8</accession>
<organism evidence="1">
    <name type="scientific">Marseillevirus LCMAC102</name>
    <dbReference type="NCBI Taxonomy" id="2506603"/>
    <lineage>
        <taxon>Viruses</taxon>
        <taxon>Varidnaviria</taxon>
        <taxon>Bamfordvirae</taxon>
        <taxon>Nucleocytoviricota</taxon>
        <taxon>Megaviricetes</taxon>
        <taxon>Pimascovirales</taxon>
        <taxon>Pimascovirales incertae sedis</taxon>
        <taxon>Marseilleviridae</taxon>
    </lineage>
</organism>
<sequence length="287" mass="33807">MSNYSVSLKMRDGWFSLLDKYFSNFYINKPAEVKVKKGEYRDKSSIVGEYSLKGILNYSWLEKCAKIFDQGIVPGEENFCPEQDSLVVDINNIAQSHSFIPPILTINMFTCLAPLQKTINILNDKLNYNKNLISFDDEACAEAFVPFFQNNIHATHIFFDPQLDALWIKRKGSLFFMYRKTTITWEIILVDYIYLNFNKGFDWYEKHIHMLDKLCKWNKQFDVWKKRFEETKGESWDEPILRNIWTCRKSSSLKNLCICIVAQNNLPTGKLPLELIELVQNEQKFLI</sequence>
<dbReference type="EMBL" id="MK500334">
    <property type="protein sequence ID" value="QBK86403.1"/>
    <property type="molecule type" value="Genomic_DNA"/>
</dbReference>
<protein>
    <submittedName>
        <fullName evidence="1">Uncharacterized protein</fullName>
    </submittedName>
</protein>
<proteinExistence type="predicted"/>
<gene>
    <name evidence="1" type="ORF">LCMAC102_01980</name>
</gene>
<evidence type="ECO:0000313" key="1">
    <source>
        <dbReference type="EMBL" id="QBK86403.1"/>
    </source>
</evidence>
<reference evidence="1" key="1">
    <citation type="journal article" date="2019" name="MBio">
        <title>Virus Genomes from Deep Sea Sediments Expand the Ocean Megavirome and Support Independent Origins of Viral Gigantism.</title>
        <authorList>
            <person name="Backstrom D."/>
            <person name="Yutin N."/>
            <person name="Jorgensen S.L."/>
            <person name="Dharamshi J."/>
            <person name="Homa F."/>
            <person name="Zaremba-Niedwiedzka K."/>
            <person name="Spang A."/>
            <person name="Wolf Y.I."/>
            <person name="Koonin E.V."/>
            <person name="Ettema T.J."/>
        </authorList>
    </citation>
    <scope>NUCLEOTIDE SEQUENCE</scope>
</reference>